<dbReference type="EMBL" id="MU806140">
    <property type="protein sequence ID" value="KAJ3839223.1"/>
    <property type="molecule type" value="Genomic_DNA"/>
</dbReference>
<proteinExistence type="predicted"/>
<evidence type="ECO:0000313" key="2">
    <source>
        <dbReference type="Proteomes" id="UP001163846"/>
    </source>
</evidence>
<evidence type="ECO:0000313" key="1">
    <source>
        <dbReference type="EMBL" id="KAJ3839223.1"/>
    </source>
</evidence>
<name>A0AA38PAC4_9AGAR</name>
<protein>
    <submittedName>
        <fullName evidence="1">Uncharacterized protein</fullName>
    </submittedName>
</protein>
<comment type="caution">
    <text evidence="1">The sequence shown here is derived from an EMBL/GenBank/DDBJ whole genome shotgun (WGS) entry which is preliminary data.</text>
</comment>
<reference evidence="1" key="1">
    <citation type="submission" date="2022-08" db="EMBL/GenBank/DDBJ databases">
        <authorList>
            <consortium name="DOE Joint Genome Institute"/>
            <person name="Min B."/>
            <person name="Riley R."/>
            <person name="Sierra-Patev S."/>
            <person name="Naranjo-Ortiz M."/>
            <person name="Looney B."/>
            <person name="Konkel Z."/>
            <person name="Slot J.C."/>
            <person name="Sakamoto Y."/>
            <person name="Steenwyk J.L."/>
            <person name="Rokas A."/>
            <person name="Carro J."/>
            <person name="Camarero S."/>
            <person name="Ferreira P."/>
            <person name="Molpeceres G."/>
            <person name="Ruiz-Duenas F.J."/>
            <person name="Serrano A."/>
            <person name="Henrissat B."/>
            <person name="Drula E."/>
            <person name="Hughes K.W."/>
            <person name="Mata J.L."/>
            <person name="Ishikawa N.K."/>
            <person name="Vargas-Isla R."/>
            <person name="Ushijima S."/>
            <person name="Smith C.A."/>
            <person name="Ahrendt S."/>
            <person name="Andreopoulos W."/>
            <person name="He G."/>
            <person name="Labutti K."/>
            <person name="Lipzen A."/>
            <person name="Ng V."/>
            <person name="Sandor L."/>
            <person name="Barry K."/>
            <person name="Martinez A.T."/>
            <person name="Xiao Y."/>
            <person name="Gibbons J.G."/>
            <person name="Terashima K."/>
            <person name="Hibbett D.S."/>
            <person name="Grigoriev I.V."/>
        </authorList>
    </citation>
    <scope>NUCLEOTIDE SEQUENCE</scope>
    <source>
        <strain evidence="1">TFB9207</strain>
    </source>
</reference>
<sequence>MTRGHSTFSFEREGTSIKTVTTNGNTMVDGFLEHSPSWLLLLIAEFTGRSIPPSDMHEPNEPKPLSICSLEELCPGIDKENVPELVRDRKQFTKLGQWIDDSGKFIVGLAISGVSENPWQPPQYNAHTLVAYVFVNDPAKYPSYSQWSIDIEVFIAEPEAGAKEHHLTREKTHLGVQRNQKVFPMMFRLDIETFLKKLQRYDSVWQFREANMIYTINWQHTEVRKPDVSGVKSVLAVTELMLLVCDHLNLPSIEALRQTCKHFRSMQPLADIGRTRMQNALLYVFNTGDQLEREERERIVKTFNALLLAGGSIVGGSTALHVLCPGNWLPADLDIVVREAQQAAMEDFLTEIGFVLNQERTRDSETFYPGGQDSDCREAIKFTYRRFENPIAGRAGVDLCIVHPWTISAPAEFVLTYHSTVVMNFWTGRSIHCLWPALTLKGKLLRNKFTPTPKVEAALRKYAQRGFYDIHDKRPKALQHWFGVRYPSDKSIRYLQDDYPNIADERLTIKTIPGPTWRKELVVV</sequence>
<dbReference type="CDD" id="cd09917">
    <property type="entry name" value="F-box_SF"/>
    <property type="match status" value="1"/>
</dbReference>
<dbReference type="AlphaFoldDB" id="A0AA38PAC4"/>
<dbReference type="Proteomes" id="UP001163846">
    <property type="component" value="Unassembled WGS sequence"/>
</dbReference>
<accession>A0AA38PAC4</accession>
<organism evidence="1 2">
    <name type="scientific">Lentinula raphanica</name>
    <dbReference type="NCBI Taxonomy" id="153919"/>
    <lineage>
        <taxon>Eukaryota</taxon>
        <taxon>Fungi</taxon>
        <taxon>Dikarya</taxon>
        <taxon>Basidiomycota</taxon>
        <taxon>Agaricomycotina</taxon>
        <taxon>Agaricomycetes</taxon>
        <taxon>Agaricomycetidae</taxon>
        <taxon>Agaricales</taxon>
        <taxon>Marasmiineae</taxon>
        <taxon>Omphalotaceae</taxon>
        <taxon>Lentinula</taxon>
    </lineage>
</organism>
<keyword evidence="2" id="KW-1185">Reference proteome</keyword>
<gene>
    <name evidence="1" type="ORF">F5878DRAFT_617053</name>
</gene>